<keyword evidence="2" id="KW-1185">Reference proteome</keyword>
<evidence type="ECO:0000313" key="2">
    <source>
        <dbReference type="Proteomes" id="UP000222840"/>
    </source>
</evidence>
<evidence type="ECO:0000313" key="1">
    <source>
        <dbReference type="EMBL" id="ARB05937.1"/>
    </source>
</evidence>
<organism evidence="1 2">
    <name type="scientific">Yersinia phage fHe-Yen9-01</name>
    <dbReference type="NCBI Taxonomy" id="1965363"/>
    <lineage>
        <taxon>Viruses</taxon>
        <taxon>Duplodnaviria</taxon>
        <taxon>Heunggongvirae</taxon>
        <taxon>Uroviricota</taxon>
        <taxon>Caudoviricetes</taxon>
        <taxon>Pantevenvirales</taxon>
        <taxon>Straboviridae</taxon>
        <taxon>Tevenvirinae</taxon>
        <taxon>Tegunavirus</taxon>
        <taxon>Tegunavirus fheyen901</taxon>
    </lineage>
</organism>
<reference evidence="1 2" key="1">
    <citation type="submission" date="2017-02" db="EMBL/GenBank/DDBJ databases">
        <title>Characterization and complete genome sequence of Yersinia bacteriophage, fHe-Yen9-01.</title>
        <authorList>
            <person name="Jun J.W."/>
            <person name="Wicklund A."/>
            <person name="Skurnik M."/>
        </authorList>
    </citation>
    <scope>NUCLEOTIDE SEQUENCE [LARGE SCALE GENOMIC DNA]</scope>
</reference>
<proteinExistence type="predicted"/>
<sequence>MKSYQEFITESTQARKFNKKKVEEWTKKVMHNYSDSESGRFQFDMNGRTSNGFRQDELDYGWSFIEARTRKG</sequence>
<name>A0A1V0DXQ9_9CAUD</name>
<gene>
    <name evidence="1" type="ORF">fHeYen901_164</name>
</gene>
<dbReference type="EMBL" id="KY593455">
    <property type="protein sequence ID" value="ARB05937.1"/>
    <property type="molecule type" value="Genomic_DNA"/>
</dbReference>
<protein>
    <submittedName>
        <fullName evidence="1">Uncharacterized protein</fullName>
    </submittedName>
</protein>
<accession>A0A1V0DXQ9</accession>
<dbReference type="Proteomes" id="UP000222840">
    <property type="component" value="Segment"/>
</dbReference>